<protein>
    <submittedName>
        <fullName evidence="1">Uncharacterized protein</fullName>
    </submittedName>
</protein>
<reference evidence="1 2" key="1">
    <citation type="journal article" date="2016" name="Nat. Commun.">
        <title>Thousands of microbial genomes shed light on interconnected biogeochemical processes in an aquifer system.</title>
        <authorList>
            <person name="Anantharaman K."/>
            <person name="Brown C.T."/>
            <person name="Hug L.A."/>
            <person name="Sharon I."/>
            <person name="Castelle C.J."/>
            <person name="Probst A.J."/>
            <person name="Thomas B.C."/>
            <person name="Singh A."/>
            <person name="Wilkins M.J."/>
            <person name="Karaoz U."/>
            <person name="Brodie E.L."/>
            <person name="Williams K.H."/>
            <person name="Hubbard S.S."/>
            <person name="Banfield J.F."/>
        </authorList>
    </citation>
    <scope>NUCLEOTIDE SEQUENCE [LARGE SCALE GENOMIC DNA]</scope>
</reference>
<sequence length="96" mass="11350">MKEGVFRKFFFTACLVVFWFAFVINVSVAFSNDGQLIGQYQFMLSLKEAEDHVSTSIAEQQRVLTFEERVECQRAIEEVYYRHRIWPRECNGEADI</sequence>
<name>A0A1F5V9A5_9BACT</name>
<dbReference type="EMBL" id="MFGW01000202">
    <property type="protein sequence ID" value="OGF60007.1"/>
    <property type="molecule type" value="Genomic_DNA"/>
</dbReference>
<evidence type="ECO:0000313" key="1">
    <source>
        <dbReference type="EMBL" id="OGF60007.1"/>
    </source>
</evidence>
<organism evidence="1 2">
    <name type="scientific">Candidatus Fischerbacteria bacterium RBG_13_37_8</name>
    <dbReference type="NCBI Taxonomy" id="1817863"/>
    <lineage>
        <taxon>Bacteria</taxon>
        <taxon>Candidatus Fischeribacteriota</taxon>
    </lineage>
</organism>
<accession>A0A1F5V9A5</accession>
<dbReference type="Proteomes" id="UP000178943">
    <property type="component" value="Unassembled WGS sequence"/>
</dbReference>
<evidence type="ECO:0000313" key="2">
    <source>
        <dbReference type="Proteomes" id="UP000178943"/>
    </source>
</evidence>
<dbReference type="AlphaFoldDB" id="A0A1F5V9A5"/>
<comment type="caution">
    <text evidence="1">The sequence shown here is derived from an EMBL/GenBank/DDBJ whole genome shotgun (WGS) entry which is preliminary data.</text>
</comment>
<gene>
    <name evidence="1" type="ORF">A2Y62_18495</name>
</gene>
<proteinExistence type="predicted"/>